<reference evidence="2" key="2">
    <citation type="submission" date="2016-05" db="EMBL/GenBank/DDBJ databases">
        <title>Comparative analysis highlights variable genome content of wheat rusts and divergence of the mating loci.</title>
        <authorList>
            <person name="Cuomo C.A."/>
            <person name="Bakkeren G."/>
            <person name="Szabo L."/>
            <person name="Khalil H."/>
            <person name="Joly D."/>
            <person name="Goldberg J."/>
            <person name="Young S."/>
            <person name="Zeng Q."/>
            <person name="Fellers J."/>
        </authorList>
    </citation>
    <scope>NUCLEOTIDE SEQUENCE [LARGE SCALE GENOMIC DNA]</scope>
    <source>
        <strain evidence="2">1-1 BBBD Race 1</strain>
    </source>
</reference>
<gene>
    <name evidence="2" type="ORF">PTTG_27279</name>
</gene>
<reference evidence="2" key="1">
    <citation type="submission" date="2009-11" db="EMBL/GenBank/DDBJ databases">
        <authorList>
            <consortium name="The Broad Institute Genome Sequencing Platform"/>
            <person name="Ward D."/>
            <person name="Feldgarden M."/>
            <person name="Earl A."/>
            <person name="Young S.K."/>
            <person name="Zeng Q."/>
            <person name="Koehrsen M."/>
            <person name="Alvarado L."/>
            <person name="Berlin A."/>
            <person name="Bochicchio J."/>
            <person name="Borenstein D."/>
            <person name="Chapman S.B."/>
            <person name="Chen Z."/>
            <person name="Engels R."/>
            <person name="Freedman E."/>
            <person name="Gellesch M."/>
            <person name="Goldberg J."/>
            <person name="Griggs A."/>
            <person name="Gujja S."/>
            <person name="Heilman E."/>
            <person name="Heiman D."/>
            <person name="Hepburn T."/>
            <person name="Howarth C."/>
            <person name="Jen D."/>
            <person name="Larson L."/>
            <person name="Lewis B."/>
            <person name="Mehta T."/>
            <person name="Park D."/>
            <person name="Pearson M."/>
            <person name="Roberts A."/>
            <person name="Saif S."/>
            <person name="Shea T."/>
            <person name="Shenoy N."/>
            <person name="Sisk P."/>
            <person name="Stolte C."/>
            <person name="Sykes S."/>
            <person name="Thomson T."/>
            <person name="Walk T."/>
            <person name="White J."/>
            <person name="Yandava C."/>
            <person name="Izard J."/>
            <person name="Baranova O.V."/>
            <person name="Blanton J.M."/>
            <person name="Tanner A.C."/>
            <person name="Dewhirst F.E."/>
            <person name="Haas B."/>
            <person name="Nusbaum C."/>
            <person name="Birren B."/>
        </authorList>
    </citation>
    <scope>NUCLEOTIDE SEQUENCE [LARGE SCALE GENOMIC DNA]</scope>
    <source>
        <strain evidence="2">1-1 BBBD Race 1</strain>
    </source>
</reference>
<reference evidence="3 4" key="3">
    <citation type="journal article" date="2017" name="G3 (Bethesda)">
        <title>Comparative analysis highlights variable genome content of wheat rusts and divergence of the mating loci.</title>
        <authorList>
            <person name="Cuomo C.A."/>
            <person name="Bakkeren G."/>
            <person name="Khalil H.B."/>
            <person name="Panwar V."/>
            <person name="Joly D."/>
            <person name="Linning R."/>
            <person name="Sakthikumar S."/>
            <person name="Song X."/>
            <person name="Adiconis X."/>
            <person name="Fan L."/>
            <person name="Goldberg J.M."/>
            <person name="Levin J.Z."/>
            <person name="Young S."/>
            <person name="Zeng Q."/>
            <person name="Anikster Y."/>
            <person name="Bruce M."/>
            <person name="Wang M."/>
            <person name="Yin C."/>
            <person name="McCallum B."/>
            <person name="Szabo L.J."/>
            <person name="Hulbert S."/>
            <person name="Chen X."/>
            <person name="Fellers J.P."/>
        </authorList>
    </citation>
    <scope>NUCLEOTIDE SEQUENCE</scope>
    <source>
        <strain evidence="3">isolate 1-1 / race 1 (BBBD)</strain>
        <strain evidence="4">Isolate 1-1 / race 1 (BBBD)</strain>
    </source>
</reference>
<organism evidence="2">
    <name type="scientific">Puccinia triticina (isolate 1-1 / race 1 (BBBD))</name>
    <name type="common">Brown leaf rust fungus</name>
    <dbReference type="NCBI Taxonomy" id="630390"/>
    <lineage>
        <taxon>Eukaryota</taxon>
        <taxon>Fungi</taxon>
        <taxon>Dikarya</taxon>
        <taxon>Basidiomycota</taxon>
        <taxon>Pucciniomycotina</taxon>
        <taxon>Pucciniomycetes</taxon>
        <taxon>Pucciniales</taxon>
        <taxon>Pucciniaceae</taxon>
        <taxon>Puccinia</taxon>
    </lineage>
</organism>
<feature type="compositionally biased region" description="Polar residues" evidence="1">
    <location>
        <begin position="153"/>
        <end position="167"/>
    </location>
</feature>
<reference evidence="3" key="4">
    <citation type="submission" date="2025-05" db="UniProtKB">
        <authorList>
            <consortium name="EnsemblFungi"/>
        </authorList>
    </citation>
    <scope>IDENTIFICATION</scope>
    <source>
        <strain evidence="3">isolate 1-1 / race 1 (BBBD)</strain>
    </source>
</reference>
<evidence type="ECO:0000313" key="4">
    <source>
        <dbReference type="Proteomes" id="UP000005240"/>
    </source>
</evidence>
<evidence type="ECO:0000313" key="3">
    <source>
        <dbReference type="EnsemblFungi" id="PTTG_27279-t43_1-p1"/>
    </source>
</evidence>
<proteinExistence type="predicted"/>
<protein>
    <submittedName>
        <fullName evidence="2 3">Uncharacterized protein</fullName>
    </submittedName>
</protein>
<dbReference type="VEuPathDB" id="FungiDB:PTTG_27279"/>
<accession>A0A180GLE6</accession>
<name>A0A180GLE6_PUCT1</name>
<evidence type="ECO:0000256" key="1">
    <source>
        <dbReference type="SAM" id="MobiDB-lite"/>
    </source>
</evidence>
<dbReference type="AlphaFoldDB" id="A0A180GLE6"/>
<keyword evidence="4" id="KW-1185">Reference proteome</keyword>
<dbReference type="EnsemblFungi" id="PTTG_27279-t43_1">
    <property type="protein sequence ID" value="PTTG_27279-t43_1-p1"/>
    <property type="gene ID" value="PTTG_27279"/>
</dbReference>
<dbReference type="Proteomes" id="UP000005240">
    <property type="component" value="Unassembled WGS sequence"/>
</dbReference>
<sequence>MSHKSRFPQVPQENCSIPGRINCYEKSATNTNSHTAPSVSSDAHLLRDADAGHPASNRLGDRGREQYSRTTVDPAFLPHRSMAQRRSHSQANQLNNRMNHQYKNMRPNQRASFRQQESFRQLNESLLQPRTPRSDAYSHPLEANSPYGPPFPGSSTPRNLPTQPNLQNDWLFMHPTHPVYPSIDF</sequence>
<dbReference type="EMBL" id="ADAS02000049">
    <property type="protein sequence ID" value="OAV93616.1"/>
    <property type="molecule type" value="Genomic_DNA"/>
</dbReference>
<evidence type="ECO:0000313" key="2">
    <source>
        <dbReference type="EMBL" id="OAV93616.1"/>
    </source>
</evidence>
<feature type="region of interest" description="Disordered" evidence="1">
    <location>
        <begin position="50"/>
        <end position="69"/>
    </location>
</feature>
<feature type="region of interest" description="Disordered" evidence="1">
    <location>
        <begin position="126"/>
        <end position="167"/>
    </location>
</feature>